<evidence type="ECO:0000313" key="2">
    <source>
        <dbReference type="Proteomes" id="UP001293593"/>
    </source>
</evidence>
<accession>A0AAE1TEJ1</accession>
<gene>
    <name evidence="1" type="ORF">QN277_013789</name>
</gene>
<evidence type="ECO:0000313" key="1">
    <source>
        <dbReference type="EMBL" id="KAK4282407.1"/>
    </source>
</evidence>
<protein>
    <submittedName>
        <fullName evidence="1">Uncharacterized protein</fullName>
    </submittedName>
</protein>
<organism evidence="1 2">
    <name type="scientific">Acacia crassicarpa</name>
    <name type="common">northern wattle</name>
    <dbReference type="NCBI Taxonomy" id="499986"/>
    <lineage>
        <taxon>Eukaryota</taxon>
        <taxon>Viridiplantae</taxon>
        <taxon>Streptophyta</taxon>
        <taxon>Embryophyta</taxon>
        <taxon>Tracheophyta</taxon>
        <taxon>Spermatophyta</taxon>
        <taxon>Magnoliopsida</taxon>
        <taxon>eudicotyledons</taxon>
        <taxon>Gunneridae</taxon>
        <taxon>Pentapetalae</taxon>
        <taxon>rosids</taxon>
        <taxon>fabids</taxon>
        <taxon>Fabales</taxon>
        <taxon>Fabaceae</taxon>
        <taxon>Caesalpinioideae</taxon>
        <taxon>mimosoid clade</taxon>
        <taxon>Acacieae</taxon>
        <taxon>Acacia</taxon>
    </lineage>
</organism>
<sequence>ETLKAIVSVVIDNRLW</sequence>
<comment type="caution">
    <text evidence="1">The sequence shown here is derived from an EMBL/GenBank/DDBJ whole genome shotgun (WGS) entry which is preliminary data.</text>
</comment>
<dbReference type="EMBL" id="JAWXYG010000002">
    <property type="protein sequence ID" value="KAK4282407.1"/>
    <property type="molecule type" value="Genomic_DNA"/>
</dbReference>
<reference evidence="1" key="1">
    <citation type="submission" date="2023-10" db="EMBL/GenBank/DDBJ databases">
        <title>Chromosome-level genome of the transformable northern wattle, Acacia crassicarpa.</title>
        <authorList>
            <person name="Massaro I."/>
            <person name="Sinha N.R."/>
            <person name="Poethig S."/>
            <person name="Leichty A.R."/>
        </authorList>
    </citation>
    <scope>NUCLEOTIDE SEQUENCE</scope>
    <source>
        <strain evidence="1">Acra3RX</strain>
        <tissue evidence="1">Leaf</tissue>
    </source>
</reference>
<proteinExistence type="predicted"/>
<dbReference type="AlphaFoldDB" id="A0AAE1TEJ1"/>
<keyword evidence="2" id="KW-1185">Reference proteome</keyword>
<feature type="non-terminal residue" evidence="1">
    <location>
        <position position="1"/>
    </location>
</feature>
<dbReference type="Proteomes" id="UP001293593">
    <property type="component" value="Unassembled WGS sequence"/>
</dbReference>
<name>A0AAE1TEJ1_9FABA</name>